<evidence type="ECO:0000256" key="1">
    <source>
        <dbReference type="ARBA" id="ARBA00023122"/>
    </source>
</evidence>
<dbReference type="AlphaFoldDB" id="A0A1J5T451"/>
<dbReference type="GO" id="GO:0003938">
    <property type="term" value="F:IMP dehydrogenase activity"/>
    <property type="evidence" value="ECO:0007669"/>
    <property type="project" value="UniProtKB-EC"/>
</dbReference>
<feature type="domain" description="CBS" evidence="3">
    <location>
        <begin position="71"/>
        <end position="129"/>
    </location>
</feature>
<sequence>MTAKIDNIAKPAPSDDEVPEMELTDGDILDAMQHIPGYLDISTEDFRTIYHLAHHHAVGRLFGNIRAGNLMRTGIQPLHPDMYLDEAAKALVRSGYKALPVVDANGAVVGILTENDFLRRLQVGTFLELLLSMLEESFEFQHRCHETPVHKAMTSPAITVRKDAGIGEIIGAFHRHEGRSLPVVDDDGKLLGLLLRKDFLKAYDMEALP</sequence>
<evidence type="ECO:0000256" key="2">
    <source>
        <dbReference type="SAM" id="MobiDB-lite"/>
    </source>
</evidence>
<dbReference type="Pfam" id="PF00571">
    <property type="entry name" value="CBS"/>
    <property type="match status" value="2"/>
</dbReference>
<dbReference type="EC" id="1.1.1.205" evidence="4"/>
<dbReference type="SUPFAM" id="SSF54631">
    <property type="entry name" value="CBS-domain pair"/>
    <property type="match status" value="1"/>
</dbReference>
<dbReference type="PANTHER" id="PTHR43080:SF26">
    <property type="entry name" value="REGULATORY PROTEIN"/>
    <property type="match status" value="1"/>
</dbReference>
<keyword evidence="4" id="KW-0560">Oxidoreductase</keyword>
<reference evidence="4" key="1">
    <citation type="submission" date="2016-10" db="EMBL/GenBank/DDBJ databases">
        <title>Sequence of Gallionella enrichment culture.</title>
        <authorList>
            <person name="Poehlein A."/>
            <person name="Muehling M."/>
            <person name="Daniel R."/>
        </authorList>
    </citation>
    <scope>NUCLEOTIDE SEQUENCE</scope>
</reference>
<keyword evidence="1" id="KW-0129">CBS domain</keyword>
<proteinExistence type="predicted"/>
<feature type="region of interest" description="Disordered" evidence="2">
    <location>
        <begin position="1"/>
        <end position="20"/>
    </location>
</feature>
<organism evidence="4">
    <name type="scientific">mine drainage metagenome</name>
    <dbReference type="NCBI Taxonomy" id="410659"/>
    <lineage>
        <taxon>unclassified sequences</taxon>
        <taxon>metagenomes</taxon>
        <taxon>ecological metagenomes</taxon>
    </lineage>
</organism>
<dbReference type="Gene3D" id="3.10.580.10">
    <property type="entry name" value="CBS-domain"/>
    <property type="match status" value="1"/>
</dbReference>
<gene>
    <name evidence="4" type="primary">guaB_3</name>
    <name evidence="4" type="ORF">GALL_72330</name>
</gene>
<name>A0A1J5T451_9ZZZZ</name>
<accession>A0A1J5T451</accession>
<evidence type="ECO:0000313" key="4">
    <source>
        <dbReference type="EMBL" id="OIR11061.1"/>
    </source>
</evidence>
<evidence type="ECO:0000259" key="3">
    <source>
        <dbReference type="PROSITE" id="PS51371"/>
    </source>
</evidence>
<comment type="caution">
    <text evidence="4">The sequence shown here is derived from an EMBL/GenBank/DDBJ whole genome shotgun (WGS) entry which is preliminary data.</text>
</comment>
<protein>
    <submittedName>
        <fullName evidence="4">Inosine-5'-monophosphate dehydrogenase</fullName>
        <ecNumber evidence="4">1.1.1.205</ecNumber>
    </submittedName>
</protein>
<dbReference type="PANTHER" id="PTHR43080">
    <property type="entry name" value="CBS DOMAIN-CONTAINING PROTEIN CBSX3, MITOCHONDRIAL"/>
    <property type="match status" value="1"/>
</dbReference>
<dbReference type="InterPro" id="IPR046342">
    <property type="entry name" value="CBS_dom_sf"/>
</dbReference>
<dbReference type="InterPro" id="IPR000644">
    <property type="entry name" value="CBS_dom"/>
</dbReference>
<dbReference type="PROSITE" id="PS51371">
    <property type="entry name" value="CBS"/>
    <property type="match status" value="2"/>
</dbReference>
<dbReference type="SMART" id="SM00116">
    <property type="entry name" value="CBS"/>
    <property type="match status" value="2"/>
</dbReference>
<dbReference type="EMBL" id="MLJW01000021">
    <property type="protein sequence ID" value="OIR11061.1"/>
    <property type="molecule type" value="Genomic_DNA"/>
</dbReference>
<dbReference type="InterPro" id="IPR051257">
    <property type="entry name" value="Diverse_CBS-Domain"/>
</dbReference>
<feature type="domain" description="CBS" evidence="3">
    <location>
        <begin position="153"/>
        <end position="209"/>
    </location>
</feature>